<dbReference type="CDD" id="cd04276">
    <property type="entry name" value="ZnMc_MMP_like_2"/>
    <property type="match status" value="1"/>
</dbReference>
<keyword evidence="6" id="KW-1185">Reference proteome</keyword>
<dbReference type="RefSeq" id="WP_183495039.1">
    <property type="nucleotide sequence ID" value="NZ_JACIFF010000003.1"/>
</dbReference>
<dbReference type="InterPro" id="IPR024079">
    <property type="entry name" value="MetalloPept_cat_dom_sf"/>
</dbReference>
<feature type="domain" description="EcxA zinc-binding" evidence="3">
    <location>
        <begin position="412"/>
        <end position="721"/>
    </location>
</feature>
<evidence type="ECO:0008006" key="7">
    <source>
        <dbReference type="Google" id="ProtNLM"/>
    </source>
</evidence>
<evidence type="ECO:0000259" key="3">
    <source>
        <dbReference type="Pfam" id="PF16313"/>
    </source>
</evidence>
<protein>
    <recommendedName>
        <fullName evidence="7">Peptidase</fullName>
    </recommendedName>
</protein>
<dbReference type="AlphaFoldDB" id="A0A840ECW1"/>
<dbReference type="PANTHER" id="PTHR38478">
    <property type="entry name" value="PEPTIDASE M1A AND M12B"/>
    <property type="match status" value="1"/>
</dbReference>
<feature type="domain" description="DUF5117" evidence="4">
    <location>
        <begin position="93"/>
        <end position="284"/>
    </location>
</feature>
<evidence type="ECO:0000259" key="4">
    <source>
        <dbReference type="Pfam" id="PF17148"/>
    </source>
</evidence>
<comment type="caution">
    <text evidence="5">The sequence shown here is derived from an EMBL/GenBank/DDBJ whole genome shotgun (WGS) entry which is preliminary data.</text>
</comment>
<gene>
    <name evidence="5" type="ORF">GGR28_001413</name>
</gene>
<name>A0A840ECW1_9BACT</name>
<reference evidence="5 6" key="1">
    <citation type="submission" date="2020-08" db="EMBL/GenBank/DDBJ databases">
        <title>Genomic Encyclopedia of Type Strains, Phase IV (KMG-IV): sequencing the most valuable type-strain genomes for metagenomic binning, comparative biology and taxonomic classification.</title>
        <authorList>
            <person name="Goeker M."/>
        </authorList>
    </citation>
    <scope>NUCLEOTIDE SEQUENCE [LARGE SCALE GENOMIC DNA]</scope>
    <source>
        <strain evidence="5 6">DSM 105137</strain>
    </source>
</reference>
<dbReference type="GO" id="GO:0008237">
    <property type="term" value="F:metallopeptidase activity"/>
    <property type="evidence" value="ECO:0007669"/>
    <property type="project" value="InterPro"/>
</dbReference>
<sequence>MPYLRPFLLTLILCFVLPLTAQEKNKEKEKKATPSIAEKTKEMERHDGFYPYYWSDEEGKVYLEIGRWNEDFLYVNSLAAGLGSNDIGLDRNQLGNTRVVFFRRVGPKVLLQQRNLEYRAISDNPAEARSVEEAFAQSVVEGFKVVAKTDETVLIDLTPLLMSDAHGVAAKLKRGKEGTYKVSEDRSALYPENTKNFPKNSEFEASITFTGEPTGRNVGSVAPDSESFTLRMHHSFVELPDDGYTPRVFDPRSGYYARGYADYATPIDQPLVKRFITRHRLEKKDPTAAMSEPVEPIVYYLDRGAPEPVKSALLEGARWWNQAYEAAGYKDAFRVEVLPDDADPLDVRYNVINWVHRSTRGWSYGSSVTDPRTGEIIKGHVLLGSLRVRQDFLIAQGLIEAYGKDGTTPDPRLEELALARLRQLSAHEVGHTLGLAHNFAASTNDRASVMDYPHPYVTLTDDGEMDFSQAYATGIGEWDKQTIKYGYTDFRDAAAETAGLQEILAENERLGLRYISDPDARPAGSSQPEGHLWDNGSDPVAEMNRLLELRKVALQRFSEKNIPVGMPLSELESVLVPLYLMHRYQVEAVSKMIGGYAYDYGVREAGKTPEYQPTAPALQRSATEVLLATLAPDALRLPTNLYELIPPPAYGYGRNRELFNTQNGGGLDPLAMAQSAADNTLSFLLRPDRLARVVEQHALFGEAMPSLTGYLDGIRTFTTRQVGSNAGDDYAQQLARITERRLVHHLIQLAASKDISDAVVAGALSQLRNYQLKTENGATDQEFYLHQLVRSFLTNPDSYEPVAAPELPDGSPIGD</sequence>
<feature type="region of interest" description="Disordered" evidence="1">
    <location>
        <begin position="516"/>
        <end position="537"/>
    </location>
</feature>
<evidence type="ECO:0000256" key="2">
    <source>
        <dbReference type="SAM" id="SignalP"/>
    </source>
</evidence>
<dbReference type="Gene3D" id="3.40.390.10">
    <property type="entry name" value="Collagenase (Catalytic Domain)"/>
    <property type="match status" value="1"/>
</dbReference>
<dbReference type="InterPro" id="IPR032534">
    <property type="entry name" value="EcxA_zinc-bd"/>
</dbReference>
<dbReference type="Proteomes" id="UP000576209">
    <property type="component" value="Unassembled WGS sequence"/>
</dbReference>
<dbReference type="SUPFAM" id="SSF55486">
    <property type="entry name" value="Metalloproteases ('zincins'), catalytic domain"/>
    <property type="match status" value="1"/>
</dbReference>
<evidence type="ECO:0000313" key="5">
    <source>
        <dbReference type="EMBL" id="MBB4078796.1"/>
    </source>
</evidence>
<evidence type="ECO:0000256" key="1">
    <source>
        <dbReference type="SAM" id="MobiDB-lite"/>
    </source>
</evidence>
<feature type="signal peptide" evidence="2">
    <location>
        <begin position="1"/>
        <end position="21"/>
    </location>
</feature>
<organism evidence="5 6">
    <name type="scientific">Neolewinella aquimaris</name>
    <dbReference type="NCBI Taxonomy" id="1835722"/>
    <lineage>
        <taxon>Bacteria</taxon>
        <taxon>Pseudomonadati</taxon>
        <taxon>Bacteroidota</taxon>
        <taxon>Saprospiria</taxon>
        <taxon>Saprospirales</taxon>
        <taxon>Lewinellaceae</taxon>
        <taxon>Neolewinella</taxon>
    </lineage>
</organism>
<dbReference type="EMBL" id="JACIFF010000003">
    <property type="protein sequence ID" value="MBB4078796.1"/>
    <property type="molecule type" value="Genomic_DNA"/>
</dbReference>
<accession>A0A840ECW1</accession>
<dbReference type="InterPro" id="IPR034032">
    <property type="entry name" value="Zn_MMP-like_bac"/>
</dbReference>
<keyword evidence="2" id="KW-0732">Signal</keyword>
<proteinExistence type="predicted"/>
<evidence type="ECO:0000313" key="6">
    <source>
        <dbReference type="Proteomes" id="UP000576209"/>
    </source>
</evidence>
<dbReference type="PANTHER" id="PTHR38478:SF1">
    <property type="entry name" value="ZINC DEPENDENT METALLOPROTEASE DOMAIN LIPOPROTEIN"/>
    <property type="match status" value="1"/>
</dbReference>
<dbReference type="InterPro" id="IPR033413">
    <property type="entry name" value="DUF5117"/>
</dbReference>
<dbReference type="Pfam" id="PF16313">
    <property type="entry name" value="DUF4953"/>
    <property type="match status" value="1"/>
</dbReference>
<dbReference type="Pfam" id="PF17148">
    <property type="entry name" value="DUF5117"/>
    <property type="match status" value="1"/>
</dbReference>
<feature type="chain" id="PRO_5032541065" description="Peptidase" evidence="2">
    <location>
        <begin position="22"/>
        <end position="815"/>
    </location>
</feature>